<gene>
    <name evidence="3" type="primary">LOC115226209</name>
</gene>
<dbReference type="SMART" id="SM00233">
    <property type="entry name" value="PH"/>
    <property type="match status" value="1"/>
</dbReference>
<dbReference type="GO" id="GO:0005737">
    <property type="term" value="C:cytoplasm"/>
    <property type="evidence" value="ECO:0007669"/>
    <property type="project" value="TreeGrafter"/>
</dbReference>
<sequence>MDIVKEGFVKIKSQRSGIWWRRWLVLHRATSKGPTRLSVYSSRKKTNNEPKATLFMKSVREVQRLSSKIKRSAIAILTREDYSWELSFETDGDAEDWLNVVLLEHQKRGDAKFFTSPGIHKQIRSDLKADQYDVYPVCPMAYTPLGDFHGECLMVLTPETIHLLDAGQPTCCLATWQMKQLKKFQLNSRCLSLEVGKSCDSPGGSFVFSSIYSEDIFEQLRQQAHVFAQDLDLDSLSHSDSILSLDSSKSFENLTLVLTNNEPENE</sequence>
<dbReference type="InterPro" id="IPR011993">
    <property type="entry name" value="PH-like_dom_sf"/>
</dbReference>
<dbReference type="PANTHER" id="PTHR21258">
    <property type="entry name" value="DOCKING PROTEIN RELATED"/>
    <property type="match status" value="1"/>
</dbReference>
<evidence type="ECO:0000313" key="2">
    <source>
        <dbReference type="Proteomes" id="UP000515154"/>
    </source>
</evidence>
<dbReference type="AlphaFoldDB" id="A0A6P7TN57"/>
<dbReference type="Pfam" id="PF00169">
    <property type="entry name" value="PH"/>
    <property type="match status" value="1"/>
</dbReference>
<evidence type="ECO:0000313" key="3">
    <source>
        <dbReference type="RefSeq" id="XP_029653088.1"/>
    </source>
</evidence>
<evidence type="ECO:0000259" key="1">
    <source>
        <dbReference type="PROSITE" id="PS50003"/>
    </source>
</evidence>
<dbReference type="InterPro" id="IPR050996">
    <property type="entry name" value="Docking_Protein_DOK"/>
</dbReference>
<dbReference type="Proteomes" id="UP000515154">
    <property type="component" value="Linkage group LG29"/>
</dbReference>
<dbReference type="KEGG" id="osn:115226209"/>
<reference evidence="3" key="1">
    <citation type="submission" date="2025-08" db="UniProtKB">
        <authorList>
            <consortium name="RefSeq"/>
        </authorList>
    </citation>
    <scope>IDENTIFICATION</scope>
</reference>
<protein>
    <submittedName>
        <fullName evidence="3">Docking protein 5-like</fullName>
    </submittedName>
</protein>
<dbReference type="InterPro" id="IPR002404">
    <property type="entry name" value="IRS_PTB"/>
</dbReference>
<dbReference type="SUPFAM" id="SSF50729">
    <property type="entry name" value="PH domain-like"/>
    <property type="match status" value="2"/>
</dbReference>
<keyword evidence="2" id="KW-1185">Reference proteome</keyword>
<name>A0A6P7TN57_9MOLL</name>
<feature type="domain" description="PH" evidence="1">
    <location>
        <begin position="2"/>
        <end position="106"/>
    </location>
</feature>
<dbReference type="SMART" id="SM01244">
    <property type="entry name" value="IRS"/>
    <property type="match status" value="1"/>
</dbReference>
<organism evidence="2 3">
    <name type="scientific">Octopus sinensis</name>
    <name type="common">East Asian common octopus</name>
    <dbReference type="NCBI Taxonomy" id="2607531"/>
    <lineage>
        <taxon>Eukaryota</taxon>
        <taxon>Metazoa</taxon>
        <taxon>Spiralia</taxon>
        <taxon>Lophotrochozoa</taxon>
        <taxon>Mollusca</taxon>
        <taxon>Cephalopoda</taxon>
        <taxon>Coleoidea</taxon>
        <taxon>Octopodiformes</taxon>
        <taxon>Octopoda</taxon>
        <taxon>Incirrata</taxon>
        <taxon>Octopodidae</taxon>
        <taxon>Octopus</taxon>
    </lineage>
</organism>
<proteinExistence type="predicted"/>
<dbReference type="Pfam" id="PF02174">
    <property type="entry name" value="IRS"/>
    <property type="match status" value="1"/>
</dbReference>
<dbReference type="GO" id="GO:0007169">
    <property type="term" value="P:cell surface receptor protein tyrosine kinase signaling pathway"/>
    <property type="evidence" value="ECO:0007669"/>
    <property type="project" value="TreeGrafter"/>
</dbReference>
<dbReference type="RefSeq" id="XP_029653088.1">
    <property type="nucleotide sequence ID" value="XM_029797228.2"/>
</dbReference>
<dbReference type="PANTHER" id="PTHR21258:SF61">
    <property type="entry name" value="PROTEIN CHICO"/>
    <property type="match status" value="1"/>
</dbReference>
<accession>A0A6P7TN57</accession>
<dbReference type="PROSITE" id="PS50003">
    <property type="entry name" value="PH_DOMAIN"/>
    <property type="match status" value="1"/>
</dbReference>
<dbReference type="InterPro" id="IPR001849">
    <property type="entry name" value="PH_domain"/>
</dbReference>
<dbReference type="Gene3D" id="2.30.29.30">
    <property type="entry name" value="Pleckstrin-homology domain (PH domain)/Phosphotyrosine-binding domain (PTB)"/>
    <property type="match status" value="2"/>
</dbReference>